<reference evidence="2 3" key="1">
    <citation type="submission" date="2021-06" db="EMBL/GenBank/DDBJ databases">
        <authorList>
            <person name="Sun Q."/>
            <person name="Li D."/>
        </authorList>
    </citation>
    <scope>NUCLEOTIDE SEQUENCE [LARGE SCALE GENOMIC DNA]</scope>
    <source>
        <strain evidence="2 3">MSJ-11</strain>
    </source>
</reference>
<name>A0ABS6EHF6_9CLOT</name>
<keyword evidence="1" id="KW-0812">Transmembrane</keyword>
<feature type="transmembrane region" description="Helical" evidence="1">
    <location>
        <begin position="21"/>
        <end position="42"/>
    </location>
</feature>
<comment type="caution">
    <text evidence="2">The sequence shown here is derived from an EMBL/GenBank/DDBJ whole genome shotgun (WGS) entry which is preliminary data.</text>
</comment>
<protein>
    <recommendedName>
        <fullName evidence="4">PCI domain-containing protein</fullName>
    </recommendedName>
</protein>
<organism evidence="2 3">
    <name type="scientific">Clostridium mobile</name>
    <dbReference type="NCBI Taxonomy" id="2841512"/>
    <lineage>
        <taxon>Bacteria</taxon>
        <taxon>Bacillati</taxon>
        <taxon>Bacillota</taxon>
        <taxon>Clostridia</taxon>
        <taxon>Eubacteriales</taxon>
        <taxon>Clostridiaceae</taxon>
        <taxon>Clostridium</taxon>
    </lineage>
</organism>
<feature type="transmembrane region" description="Helical" evidence="1">
    <location>
        <begin position="48"/>
        <end position="65"/>
    </location>
</feature>
<evidence type="ECO:0000256" key="1">
    <source>
        <dbReference type="SAM" id="Phobius"/>
    </source>
</evidence>
<sequence length="190" mass="20638">MANNSIQAAISKDKIKIVFQSIIGWALAIMFGLMSLVGLTQIEEGIDVAVLIFCLALTIYGVSLIKKAKKRKNLIRLFKTYSARLASDPTKSIDLLATSTGVTVDVAKKNITEMINRGYFTNAYIDLNRNCLVFAGETQPVQQANTMKTPNNQPQQEYITVTCGGCGATNKVIKGTVGECEYCGTQISGK</sequence>
<dbReference type="Proteomes" id="UP000726170">
    <property type="component" value="Unassembled WGS sequence"/>
</dbReference>
<keyword evidence="3" id="KW-1185">Reference proteome</keyword>
<dbReference type="EMBL" id="JAHLQF010000002">
    <property type="protein sequence ID" value="MBU5484136.1"/>
    <property type="molecule type" value="Genomic_DNA"/>
</dbReference>
<keyword evidence="1" id="KW-0472">Membrane</keyword>
<dbReference type="RefSeq" id="WP_216438627.1">
    <property type="nucleotide sequence ID" value="NZ_JAHLQF010000002.1"/>
</dbReference>
<keyword evidence="1" id="KW-1133">Transmembrane helix</keyword>
<evidence type="ECO:0000313" key="2">
    <source>
        <dbReference type="EMBL" id="MBU5484136.1"/>
    </source>
</evidence>
<evidence type="ECO:0000313" key="3">
    <source>
        <dbReference type="Proteomes" id="UP000726170"/>
    </source>
</evidence>
<gene>
    <name evidence="2" type="ORF">KQI86_07320</name>
</gene>
<proteinExistence type="predicted"/>
<accession>A0ABS6EHF6</accession>
<evidence type="ECO:0008006" key="4">
    <source>
        <dbReference type="Google" id="ProtNLM"/>
    </source>
</evidence>